<dbReference type="Pfam" id="PF00226">
    <property type="entry name" value="DnaJ"/>
    <property type="match status" value="1"/>
</dbReference>
<feature type="region of interest" description="Disordered" evidence="2">
    <location>
        <begin position="347"/>
        <end position="386"/>
    </location>
</feature>
<feature type="region of interest" description="Disordered" evidence="2">
    <location>
        <begin position="238"/>
        <end position="301"/>
    </location>
</feature>
<dbReference type="eggNOG" id="COG4625">
    <property type="taxonomic scope" value="Bacteria"/>
</dbReference>
<proteinExistence type="predicted"/>
<feature type="compositionally biased region" description="Basic and acidic residues" evidence="2">
    <location>
        <begin position="692"/>
        <end position="721"/>
    </location>
</feature>
<evidence type="ECO:0000313" key="5">
    <source>
        <dbReference type="EMBL" id="KEQ18523.1"/>
    </source>
</evidence>
<name>A0A081NJA0_9GAMM</name>
<feature type="compositionally biased region" description="Basic and acidic residues" evidence="2">
    <location>
        <begin position="837"/>
        <end position="868"/>
    </location>
</feature>
<keyword evidence="6" id="KW-1185">Reference proteome</keyword>
<protein>
    <recommendedName>
        <fullName evidence="7">J domain-containing protein</fullName>
    </recommendedName>
</protein>
<organism evidence="5 6">
    <name type="scientific">Endozoicomonas numazuensis</name>
    <dbReference type="NCBI Taxonomy" id="1137799"/>
    <lineage>
        <taxon>Bacteria</taxon>
        <taxon>Pseudomonadati</taxon>
        <taxon>Pseudomonadota</taxon>
        <taxon>Gammaproteobacteria</taxon>
        <taxon>Oceanospirillales</taxon>
        <taxon>Endozoicomonadaceae</taxon>
        <taxon>Endozoicomonas</taxon>
    </lineage>
</organism>
<dbReference type="InterPro" id="IPR050817">
    <property type="entry name" value="DjlA_DnaK_co-chaperone"/>
</dbReference>
<feature type="compositionally biased region" description="Low complexity" evidence="2">
    <location>
        <begin position="264"/>
        <end position="280"/>
    </location>
</feature>
<dbReference type="InterPro" id="IPR036709">
    <property type="entry name" value="Autotransporte_beta_dom_sf"/>
</dbReference>
<dbReference type="RefSeq" id="WP_034835944.1">
    <property type="nucleotide sequence ID" value="NZ_JOKH01000002.1"/>
</dbReference>
<dbReference type="Pfam" id="PF03797">
    <property type="entry name" value="Autotransporter"/>
    <property type="match status" value="1"/>
</dbReference>
<dbReference type="InterPro" id="IPR001623">
    <property type="entry name" value="DnaJ_domain"/>
</dbReference>
<sequence>MKGLNSAEQAFNKTLLAIAITGCITVSVINAQEDSNDYEPEGFTPEEIQEYHAERKEALDLLGIKEEFPSQKAIKKAFRDFSFKNHPDKHLGDKEKYQVLMQQAGDAKEGLLEPHINEERRKQIEKAVRIMKNNPQGGSYWEGVSEVELDFFYEEDDCGVPKPHYDDNTTPATAAVVVSAPVTPAYAAPTKPAPEKLEQAPLSSDTSVAAQPTSPNKSDSTSYARRFYNSVFIRTSTPEDVPTEKTKSAASSEAVSVPGKVTETESVYSTTSPQTTPVSTAVFGPRTEAKTSAAPTGTPSTAITAIPTASVEEEIKPTEAQTTNTKSQGPSFTTRLYTSIFGQTSMPEDVDKTTETTTTTEPTPTVIPVSSPVSNSTQPTDANFTPTSTEAVEITSTSAVGSEPNITSTATQTVEAKSQGPSFSTRLFNSIFGQTSMPEDADKTTETATTTEPTPTVMPVSSPVSNTTQPPEANIAPTITETIETTSTSAASSEPKITPTATLTADAKSQGPSFSTRLFTRIFGQTSMPEDADTTTETVTPTSTVTTQTSTTTEPTPTVMSVSSPVSDSHFSTDTNVAPTSTETVEITSTPAADSEPKITPTATRTEGADKTTETVTPTPTVKTETSIPAEPTASPHPVPSSTTVFGHKTEAETLAESPTPPPAAETGKPAASTGPSYLSRVYASIFGKTSTPEDKDIQEDKEAEAKAEKENQRAEYERLSKNNPQGGSYHVGVDHEFTGQPLENYEVYGPELNPKRKAALQLLGLTENASPSEAEIKHAFREYAKTYHPDKCEDPQACTEAFYLGKAARNFLLGIDQEEDDTIYTGEPTYQIAGKDTAKEDKEAAARAKAEAEAAEAERQRQEQERLRRQLEEASAINETSQVGAQVKTLYAAGLVQSLSTQSTAAMSHHGTAMNSFHNTRMLANVQLEDLNTGEMLASAGEHTFNKELIQDGGLYSYGQIYGFKMNQGKVDNLAGFDANGYGLEVGVFKQLNSEWSAGLMIGIQKMSSSFKDSQGSIKASNLRMGPFASWNKDQWHFNTALTYGITDMDSKRRDPVFGQEYKASPKANEWTAYASLGYDINMDHVTTGLILTPNIEVLYINSSIDGFKEKGQGDKALKVDSQNRTHIITRTGLQASYLIPDSELPREFRFGVGYQKSMLDESPIKVGYVDQGSMQQLKTGSYGKDAIYYNAGYSVVLKDHQNLHLDYFGSTGKSSQSHALALTYEMKF</sequence>
<dbReference type="InterPro" id="IPR036869">
    <property type="entry name" value="J_dom_sf"/>
</dbReference>
<evidence type="ECO:0000259" key="4">
    <source>
        <dbReference type="PROSITE" id="PS51208"/>
    </source>
</evidence>
<dbReference type="STRING" id="1137799.GZ78_13685"/>
<evidence type="ECO:0000259" key="3">
    <source>
        <dbReference type="PROSITE" id="PS50076"/>
    </source>
</evidence>
<dbReference type="PROSITE" id="PS51208">
    <property type="entry name" value="AUTOTRANSPORTER"/>
    <property type="match status" value="1"/>
</dbReference>
<feature type="region of interest" description="Disordered" evidence="2">
    <location>
        <begin position="435"/>
        <end position="473"/>
    </location>
</feature>
<feature type="domain" description="Autotransporter" evidence="4">
    <location>
        <begin position="949"/>
        <end position="1230"/>
    </location>
</feature>
<accession>A0A081NJA0</accession>
<dbReference type="SUPFAM" id="SSF103515">
    <property type="entry name" value="Autotransporter"/>
    <property type="match status" value="1"/>
</dbReference>
<feature type="region of interest" description="Disordered" evidence="2">
    <location>
        <begin position="187"/>
        <end position="221"/>
    </location>
</feature>
<dbReference type="OrthoDB" id="6195864at2"/>
<gene>
    <name evidence="5" type="ORF">GZ78_13685</name>
</gene>
<dbReference type="SUPFAM" id="SSF46565">
    <property type="entry name" value="Chaperone J-domain"/>
    <property type="match status" value="2"/>
</dbReference>
<feature type="region of interest" description="Disordered" evidence="2">
    <location>
        <begin position="528"/>
        <end position="676"/>
    </location>
</feature>
<dbReference type="InterPro" id="IPR005546">
    <property type="entry name" value="Autotransporte_beta"/>
</dbReference>
<comment type="caution">
    <text evidence="5">The sequence shown here is derived from an EMBL/GenBank/DDBJ whole genome shotgun (WGS) entry which is preliminary data.</text>
</comment>
<feature type="domain" description="J" evidence="3">
    <location>
        <begin position="57"/>
        <end position="128"/>
    </location>
</feature>
<evidence type="ECO:0000256" key="2">
    <source>
        <dbReference type="SAM" id="MobiDB-lite"/>
    </source>
</evidence>
<keyword evidence="1" id="KW-0143">Chaperone</keyword>
<feature type="compositionally biased region" description="Low complexity" evidence="2">
    <location>
        <begin position="446"/>
        <end position="468"/>
    </location>
</feature>
<dbReference type="CDD" id="cd06257">
    <property type="entry name" value="DnaJ"/>
    <property type="match status" value="2"/>
</dbReference>
<dbReference type="Gene3D" id="1.10.287.110">
    <property type="entry name" value="DnaJ domain"/>
    <property type="match status" value="2"/>
</dbReference>
<dbReference type="SMART" id="SM00271">
    <property type="entry name" value="DnaJ"/>
    <property type="match status" value="2"/>
</dbReference>
<feature type="region of interest" description="Disordered" evidence="2">
    <location>
        <begin position="688"/>
        <end position="728"/>
    </location>
</feature>
<feature type="compositionally biased region" description="Low complexity" evidence="2">
    <location>
        <begin position="535"/>
        <end position="567"/>
    </location>
</feature>
<feature type="compositionally biased region" description="Low complexity" evidence="2">
    <location>
        <begin position="355"/>
        <end position="364"/>
    </location>
</feature>
<dbReference type="PROSITE" id="PS50076">
    <property type="entry name" value="DNAJ_2"/>
    <property type="match status" value="2"/>
</dbReference>
<reference evidence="5 6" key="1">
    <citation type="submission" date="2014-06" db="EMBL/GenBank/DDBJ databases">
        <title>Whole Genome Sequences of Three Symbiotic Endozoicomonas Bacteria.</title>
        <authorList>
            <person name="Neave M.J."/>
            <person name="Apprill A."/>
            <person name="Voolstra C.R."/>
        </authorList>
    </citation>
    <scope>NUCLEOTIDE SEQUENCE [LARGE SCALE GENOMIC DNA]</scope>
    <source>
        <strain evidence="5 6">DSM 25634</strain>
    </source>
</reference>
<dbReference type="PANTHER" id="PTHR24074">
    <property type="entry name" value="CO-CHAPERONE PROTEIN DJLA"/>
    <property type="match status" value="1"/>
</dbReference>
<dbReference type="SMART" id="SM00869">
    <property type="entry name" value="Autotransporter"/>
    <property type="match status" value="1"/>
</dbReference>
<dbReference type="EMBL" id="JOKH01000002">
    <property type="protein sequence ID" value="KEQ18523.1"/>
    <property type="molecule type" value="Genomic_DNA"/>
</dbReference>
<dbReference type="Proteomes" id="UP000028073">
    <property type="component" value="Unassembled WGS sequence"/>
</dbReference>
<evidence type="ECO:0000313" key="6">
    <source>
        <dbReference type="Proteomes" id="UP000028073"/>
    </source>
</evidence>
<dbReference type="Gene3D" id="2.40.128.130">
    <property type="entry name" value="Autotransporter beta-domain"/>
    <property type="match status" value="1"/>
</dbReference>
<feature type="compositionally biased region" description="Polar residues" evidence="2">
    <location>
        <begin position="371"/>
        <end position="386"/>
    </location>
</feature>
<evidence type="ECO:0008006" key="7">
    <source>
        <dbReference type="Google" id="ProtNLM"/>
    </source>
</evidence>
<feature type="compositionally biased region" description="Polar residues" evidence="2">
    <location>
        <begin position="569"/>
        <end position="592"/>
    </location>
</feature>
<feature type="compositionally biased region" description="Low complexity" evidence="2">
    <location>
        <begin position="614"/>
        <end position="626"/>
    </location>
</feature>
<feature type="compositionally biased region" description="Low complexity" evidence="2">
    <location>
        <begin position="290"/>
        <end position="301"/>
    </location>
</feature>
<dbReference type="AlphaFoldDB" id="A0A081NJA0"/>
<feature type="compositionally biased region" description="Polar residues" evidence="2">
    <location>
        <begin position="201"/>
        <end position="221"/>
    </location>
</feature>
<feature type="domain" description="J" evidence="3">
    <location>
        <begin position="759"/>
        <end position="835"/>
    </location>
</feature>
<evidence type="ECO:0000256" key="1">
    <source>
        <dbReference type="ARBA" id="ARBA00023186"/>
    </source>
</evidence>
<feature type="region of interest" description="Disordered" evidence="2">
    <location>
        <begin position="835"/>
        <end position="868"/>
    </location>
</feature>